<dbReference type="Proteomes" id="UP000310108">
    <property type="component" value="Unassembled WGS sequence"/>
</dbReference>
<gene>
    <name evidence="1" type="ORF">CTA1_12876</name>
</gene>
<organism evidence="1 2">
    <name type="scientific">Colletotrichum tanaceti</name>
    <dbReference type="NCBI Taxonomy" id="1306861"/>
    <lineage>
        <taxon>Eukaryota</taxon>
        <taxon>Fungi</taxon>
        <taxon>Dikarya</taxon>
        <taxon>Ascomycota</taxon>
        <taxon>Pezizomycotina</taxon>
        <taxon>Sordariomycetes</taxon>
        <taxon>Hypocreomycetidae</taxon>
        <taxon>Glomerellales</taxon>
        <taxon>Glomerellaceae</taxon>
        <taxon>Colletotrichum</taxon>
        <taxon>Colletotrichum destructivum species complex</taxon>
    </lineage>
</organism>
<dbReference type="EMBL" id="PJEX01000139">
    <property type="protein sequence ID" value="TKW54400.1"/>
    <property type="molecule type" value="Genomic_DNA"/>
</dbReference>
<accession>A0A4U6XEX3</accession>
<comment type="caution">
    <text evidence="1">The sequence shown here is derived from an EMBL/GenBank/DDBJ whole genome shotgun (WGS) entry which is preliminary data.</text>
</comment>
<name>A0A4U6XEX3_9PEZI</name>
<evidence type="ECO:0000313" key="1">
    <source>
        <dbReference type="EMBL" id="TKW54400.1"/>
    </source>
</evidence>
<evidence type="ECO:0000313" key="2">
    <source>
        <dbReference type="Proteomes" id="UP000310108"/>
    </source>
</evidence>
<keyword evidence="2" id="KW-1185">Reference proteome</keyword>
<protein>
    <submittedName>
        <fullName evidence="1">Uncharacterized protein</fullName>
    </submittedName>
</protein>
<sequence>MNLTARLSHNLTHHAATSASRIARSTSARMLGLYYMLSFEYFTAIRAPLSVNPVQHVVVGPGVEQELTGLEHALVAGLASEPHALHTLLPVFENLGPTLPKPLRETDSMWYWNAFCIIACGRSRLKMCF</sequence>
<proteinExistence type="predicted"/>
<dbReference type="AlphaFoldDB" id="A0A4U6XEX3"/>
<reference evidence="1 2" key="1">
    <citation type="journal article" date="2019" name="PLoS ONE">
        <title>Comparative genome analysis indicates high evolutionary potential of pathogenicity genes in Colletotrichum tanaceti.</title>
        <authorList>
            <person name="Lelwala R.V."/>
            <person name="Korhonen P.K."/>
            <person name="Young N.D."/>
            <person name="Scott J.B."/>
            <person name="Ades P.A."/>
            <person name="Gasser R.B."/>
            <person name="Taylor P.W.J."/>
        </authorList>
    </citation>
    <scope>NUCLEOTIDE SEQUENCE [LARGE SCALE GENOMIC DNA]</scope>
    <source>
        <strain evidence="1">BRIP57314</strain>
    </source>
</reference>